<name>B6GDS4_9ACTN</name>
<dbReference type="EMBL" id="ABXJ01000130">
    <property type="protein sequence ID" value="EEA89541.1"/>
    <property type="molecule type" value="Genomic_DNA"/>
</dbReference>
<keyword evidence="6" id="KW-1185">Reference proteome</keyword>
<dbReference type="Pfam" id="PF00005">
    <property type="entry name" value="ABC_tran"/>
    <property type="match status" value="1"/>
</dbReference>
<dbReference type="SUPFAM" id="SSF52540">
    <property type="entry name" value="P-loop containing nucleoside triphosphate hydrolases"/>
    <property type="match status" value="1"/>
</dbReference>
<dbReference type="AlphaFoldDB" id="B6GDS4"/>
<reference evidence="5 6" key="1">
    <citation type="submission" date="2008-10" db="EMBL/GenBank/DDBJ databases">
        <title>Draft genome sequence of Collinsella stercoris (DSM 13279).</title>
        <authorList>
            <person name="Sudarsanam P."/>
            <person name="Ley R."/>
            <person name="Guruge J."/>
            <person name="Turnbaugh P.J."/>
            <person name="Mahowald M."/>
            <person name="Liep D."/>
            <person name="Gordon J."/>
        </authorList>
    </citation>
    <scope>NUCLEOTIDE SEQUENCE [LARGE SCALE GENOMIC DNA]</scope>
    <source>
        <strain evidence="5 6">DSM 13279</strain>
    </source>
</reference>
<evidence type="ECO:0000313" key="5">
    <source>
        <dbReference type="EMBL" id="EEA89541.1"/>
    </source>
</evidence>
<dbReference type="InterPro" id="IPR027417">
    <property type="entry name" value="P-loop_NTPase"/>
</dbReference>
<accession>B6GDS4</accession>
<evidence type="ECO:0000259" key="4">
    <source>
        <dbReference type="PROSITE" id="PS50893"/>
    </source>
</evidence>
<dbReference type="HOGENOM" id="CLU_961387_0_0_11"/>
<proteinExistence type="predicted"/>
<dbReference type="eggNOG" id="COG1131">
    <property type="taxonomic scope" value="Bacteria"/>
</dbReference>
<dbReference type="STRING" id="445975.COLSTE_02257"/>
<dbReference type="Proteomes" id="UP000003560">
    <property type="component" value="Unassembled WGS sequence"/>
</dbReference>
<dbReference type="InterPro" id="IPR003439">
    <property type="entry name" value="ABC_transporter-like_ATP-bd"/>
</dbReference>
<evidence type="ECO:0000256" key="1">
    <source>
        <dbReference type="ARBA" id="ARBA00022448"/>
    </source>
</evidence>
<keyword evidence="2" id="KW-0547">Nucleotide-binding</keyword>
<feature type="non-terminal residue" evidence="5">
    <location>
        <position position="1"/>
    </location>
</feature>
<dbReference type="PANTHER" id="PTHR42939">
    <property type="entry name" value="ABC TRANSPORTER ATP-BINDING PROTEIN ALBC-RELATED"/>
    <property type="match status" value="1"/>
</dbReference>
<dbReference type="PROSITE" id="PS50893">
    <property type="entry name" value="ABC_TRANSPORTER_2"/>
    <property type="match status" value="1"/>
</dbReference>
<dbReference type="Gene3D" id="3.40.50.300">
    <property type="entry name" value="P-loop containing nucleotide triphosphate hydrolases"/>
    <property type="match status" value="1"/>
</dbReference>
<dbReference type="SMART" id="SM00382">
    <property type="entry name" value="AAA"/>
    <property type="match status" value="1"/>
</dbReference>
<dbReference type="GO" id="GO:0005524">
    <property type="term" value="F:ATP binding"/>
    <property type="evidence" value="ECO:0007669"/>
    <property type="project" value="UniProtKB-KW"/>
</dbReference>
<dbReference type="InterPro" id="IPR051782">
    <property type="entry name" value="ABC_Transporter_VariousFunc"/>
</dbReference>
<keyword evidence="1" id="KW-0813">Transport</keyword>
<sequence length="289" mass="30884">ASEARSAEGTSGVAGGAKGAFAPAEGCGGSGFVEAEGQLDSRASSPAVVHAPCAIEARGLIKQFGARRALDGVDLALPQGAFLSIFGPNGAGKTTLLLELALLARPSRGSLRMLGIDALEEPDALRSRIGLISHKSMLYGDLTAQENLAFFASLYGVTGAPAQERIDELLRLVELDHRRNDCVRTFSRGMQQRLSIARALINDPDLVLLDEPYSGLDPHAAELFDRLLERVREGRTFVMVSHDLDKGYDLCTHALILAQGRVVVCANKDLIDREAFRELYLATVGMGVA</sequence>
<dbReference type="InterPro" id="IPR003593">
    <property type="entry name" value="AAA+_ATPase"/>
</dbReference>
<feature type="domain" description="ABC transporter" evidence="4">
    <location>
        <begin position="55"/>
        <end position="284"/>
    </location>
</feature>
<comment type="caution">
    <text evidence="5">The sequence shown here is derived from an EMBL/GenBank/DDBJ whole genome shotgun (WGS) entry which is preliminary data.</text>
</comment>
<dbReference type="PANTHER" id="PTHR42939:SF1">
    <property type="entry name" value="ABC TRANSPORTER ATP-BINDING PROTEIN ALBC-RELATED"/>
    <property type="match status" value="1"/>
</dbReference>
<evidence type="ECO:0000256" key="3">
    <source>
        <dbReference type="ARBA" id="ARBA00022840"/>
    </source>
</evidence>
<reference evidence="5 6" key="2">
    <citation type="submission" date="2008-10" db="EMBL/GenBank/DDBJ databases">
        <authorList>
            <person name="Fulton L."/>
            <person name="Clifton S."/>
            <person name="Fulton B."/>
            <person name="Xu J."/>
            <person name="Minx P."/>
            <person name="Pepin K.H."/>
            <person name="Johnson M."/>
            <person name="Thiruvilangam P."/>
            <person name="Bhonagiri V."/>
            <person name="Nash W.E."/>
            <person name="Mardis E.R."/>
            <person name="Wilson R.K."/>
        </authorList>
    </citation>
    <scope>NUCLEOTIDE SEQUENCE [LARGE SCALE GENOMIC DNA]</scope>
    <source>
        <strain evidence="5 6">DSM 13279</strain>
    </source>
</reference>
<gene>
    <name evidence="5" type="ORF">COLSTE_02257</name>
</gene>
<organism evidence="5 6">
    <name type="scientific">Collinsella stercoris DSM 13279</name>
    <dbReference type="NCBI Taxonomy" id="445975"/>
    <lineage>
        <taxon>Bacteria</taxon>
        <taxon>Bacillati</taxon>
        <taxon>Actinomycetota</taxon>
        <taxon>Coriobacteriia</taxon>
        <taxon>Coriobacteriales</taxon>
        <taxon>Coriobacteriaceae</taxon>
        <taxon>Collinsella</taxon>
    </lineage>
</organism>
<protein>
    <submittedName>
        <fullName evidence="5">ABC transporter, ATP-binding protein</fullName>
    </submittedName>
</protein>
<dbReference type="RefSeq" id="WP_006721883.1">
    <property type="nucleotide sequence ID" value="NZ_DS995479.1"/>
</dbReference>
<evidence type="ECO:0000313" key="6">
    <source>
        <dbReference type="Proteomes" id="UP000003560"/>
    </source>
</evidence>
<evidence type="ECO:0000256" key="2">
    <source>
        <dbReference type="ARBA" id="ARBA00022741"/>
    </source>
</evidence>
<keyword evidence="3 5" id="KW-0067">ATP-binding</keyword>
<dbReference type="GO" id="GO:0016887">
    <property type="term" value="F:ATP hydrolysis activity"/>
    <property type="evidence" value="ECO:0007669"/>
    <property type="project" value="InterPro"/>
</dbReference>